<accession>A0ABQ4ZIW5</accession>
<reference evidence="2" key="2">
    <citation type="submission" date="2022-01" db="EMBL/GenBank/DDBJ databases">
        <authorList>
            <person name="Yamashiro T."/>
            <person name="Shiraishi A."/>
            <person name="Satake H."/>
            <person name="Nakayama K."/>
        </authorList>
    </citation>
    <scope>NUCLEOTIDE SEQUENCE</scope>
</reference>
<feature type="compositionally biased region" description="Polar residues" evidence="1">
    <location>
        <begin position="48"/>
        <end position="62"/>
    </location>
</feature>
<evidence type="ECO:0000313" key="3">
    <source>
        <dbReference type="Proteomes" id="UP001151760"/>
    </source>
</evidence>
<feature type="compositionally biased region" description="Basic residues" evidence="1">
    <location>
        <begin position="31"/>
        <end position="43"/>
    </location>
</feature>
<evidence type="ECO:0000256" key="1">
    <source>
        <dbReference type="SAM" id="MobiDB-lite"/>
    </source>
</evidence>
<organism evidence="2 3">
    <name type="scientific">Tanacetum coccineum</name>
    <dbReference type="NCBI Taxonomy" id="301880"/>
    <lineage>
        <taxon>Eukaryota</taxon>
        <taxon>Viridiplantae</taxon>
        <taxon>Streptophyta</taxon>
        <taxon>Embryophyta</taxon>
        <taxon>Tracheophyta</taxon>
        <taxon>Spermatophyta</taxon>
        <taxon>Magnoliopsida</taxon>
        <taxon>eudicotyledons</taxon>
        <taxon>Gunneridae</taxon>
        <taxon>Pentapetalae</taxon>
        <taxon>asterids</taxon>
        <taxon>campanulids</taxon>
        <taxon>Asterales</taxon>
        <taxon>Asteraceae</taxon>
        <taxon>Asteroideae</taxon>
        <taxon>Anthemideae</taxon>
        <taxon>Anthemidinae</taxon>
        <taxon>Tanacetum</taxon>
    </lineage>
</organism>
<feature type="compositionally biased region" description="Pro residues" evidence="1">
    <location>
        <begin position="77"/>
        <end position="87"/>
    </location>
</feature>
<feature type="region of interest" description="Disordered" evidence="1">
    <location>
        <begin position="1"/>
        <end position="87"/>
    </location>
</feature>
<keyword evidence="3" id="KW-1185">Reference proteome</keyword>
<name>A0ABQ4ZIW5_9ASTR</name>
<reference evidence="2" key="1">
    <citation type="journal article" date="2022" name="Int. J. Mol. Sci.">
        <title>Draft Genome of Tanacetum Coccineum: Genomic Comparison of Closely Related Tanacetum-Family Plants.</title>
        <authorList>
            <person name="Yamashiro T."/>
            <person name="Shiraishi A."/>
            <person name="Nakayama K."/>
            <person name="Satake H."/>
        </authorList>
    </citation>
    <scope>NUCLEOTIDE SEQUENCE</scope>
</reference>
<evidence type="ECO:0000313" key="2">
    <source>
        <dbReference type="EMBL" id="GJS90159.1"/>
    </source>
</evidence>
<gene>
    <name evidence="2" type="ORF">Tco_0772795</name>
</gene>
<protein>
    <submittedName>
        <fullName evidence="2">Uncharacterized protein</fullName>
    </submittedName>
</protein>
<feature type="compositionally biased region" description="Basic and acidic residues" evidence="1">
    <location>
        <begin position="63"/>
        <end position="75"/>
    </location>
</feature>
<comment type="caution">
    <text evidence="2">The sequence shown here is derived from an EMBL/GenBank/DDBJ whole genome shotgun (WGS) entry which is preliminary data.</text>
</comment>
<dbReference type="EMBL" id="BQNB010011405">
    <property type="protein sequence ID" value="GJS90159.1"/>
    <property type="molecule type" value="Genomic_DNA"/>
</dbReference>
<proteinExistence type="predicted"/>
<sequence length="87" mass="9328">MKAICKLDVPVVSKAPKPSSQTEEVPQGKNPRAKSGLRRKQSSKHTSEYTTEASKSKFGQSKTETKSSSAKDKSPSHPSPPTPMVGC</sequence>
<dbReference type="Proteomes" id="UP001151760">
    <property type="component" value="Unassembled WGS sequence"/>
</dbReference>